<dbReference type="EMBL" id="LXQA010723130">
    <property type="protein sequence ID" value="MCI67758.1"/>
    <property type="molecule type" value="Genomic_DNA"/>
</dbReference>
<proteinExistence type="predicted"/>
<keyword evidence="1" id="KW-0540">Nuclease</keyword>
<feature type="non-terminal residue" evidence="1">
    <location>
        <position position="1"/>
    </location>
</feature>
<accession>A0A392U3S4</accession>
<keyword evidence="2" id="KW-1185">Reference proteome</keyword>
<dbReference type="GO" id="GO:0004519">
    <property type="term" value="F:endonuclease activity"/>
    <property type="evidence" value="ECO:0007669"/>
    <property type="project" value="UniProtKB-KW"/>
</dbReference>
<dbReference type="Proteomes" id="UP000265520">
    <property type="component" value="Unassembled WGS sequence"/>
</dbReference>
<keyword evidence="1" id="KW-0269">Exonuclease</keyword>
<comment type="caution">
    <text evidence="1">The sequence shown here is derived from an EMBL/GenBank/DDBJ whole genome shotgun (WGS) entry which is preliminary data.</text>
</comment>
<sequence length="60" mass="6645">DSGSSLGSVNKDWEHWVALHESEEVAVEDVRGMVKAIGVKFNGDDNMFRVLSKEGRGKLK</sequence>
<evidence type="ECO:0000313" key="2">
    <source>
        <dbReference type="Proteomes" id="UP000265520"/>
    </source>
</evidence>
<name>A0A392U3S4_9FABA</name>
<reference evidence="1 2" key="1">
    <citation type="journal article" date="2018" name="Front. Plant Sci.">
        <title>Red Clover (Trifolium pratense) and Zigzag Clover (T. medium) - A Picture of Genomic Similarities and Differences.</title>
        <authorList>
            <person name="Dluhosova J."/>
            <person name="Istvanek J."/>
            <person name="Nedelnik J."/>
            <person name="Repkova J."/>
        </authorList>
    </citation>
    <scope>NUCLEOTIDE SEQUENCE [LARGE SCALE GENOMIC DNA]</scope>
    <source>
        <strain evidence="2">cv. 10/8</strain>
        <tissue evidence="1">Leaf</tissue>
    </source>
</reference>
<evidence type="ECO:0000313" key="1">
    <source>
        <dbReference type="EMBL" id="MCI67758.1"/>
    </source>
</evidence>
<keyword evidence="1" id="KW-0255">Endonuclease</keyword>
<dbReference type="GO" id="GO:0004527">
    <property type="term" value="F:exonuclease activity"/>
    <property type="evidence" value="ECO:0007669"/>
    <property type="project" value="UniProtKB-KW"/>
</dbReference>
<protein>
    <submittedName>
        <fullName evidence="1">Endonuclease/exonuclease/phosphatase family protein</fullName>
    </submittedName>
</protein>
<organism evidence="1 2">
    <name type="scientific">Trifolium medium</name>
    <dbReference type="NCBI Taxonomy" id="97028"/>
    <lineage>
        <taxon>Eukaryota</taxon>
        <taxon>Viridiplantae</taxon>
        <taxon>Streptophyta</taxon>
        <taxon>Embryophyta</taxon>
        <taxon>Tracheophyta</taxon>
        <taxon>Spermatophyta</taxon>
        <taxon>Magnoliopsida</taxon>
        <taxon>eudicotyledons</taxon>
        <taxon>Gunneridae</taxon>
        <taxon>Pentapetalae</taxon>
        <taxon>rosids</taxon>
        <taxon>fabids</taxon>
        <taxon>Fabales</taxon>
        <taxon>Fabaceae</taxon>
        <taxon>Papilionoideae</taxon>
        <taxon>50 kb inversion clade</taxon>
        <taxon>NPAAA clade</taxon>
        <taxon>Hologalegina</taxon>
        <taxon>IRL clade</taxon>
        <taxon>Trifolieae</taxon>
        <taxon>Trifolium</taxon>
    </lineage>
</organism>
<keyword evidence="1" id="KW-0378">Hydrolase</keyword>
<dbReference type="AlphaFoldDB" id="A0A392U3S4"/>